<dbReference type="GO" id="GO:0032543">
    <property type="term" value="P:mitochondrial translation"/>
    <property type="evidence" value="ECO:0007669"/>
    <property type="project" value="InterPro"/>
</dbReference>
<feature type="region of interest" description="Disordered" evidence="13">
    <location>
        <begin position="650"/>
        <end position="680"/>
    </location>
</feature>
<dbReference type="InterPro" id="IPR055063">
    <property type="entry name" value="Rib_mS39_PPR"/>
</dbReference>
<dbReference type="AlphaFoldDB" id="A0AAV4W662"/>
<feature type="compositionally biased region" description="Acidic residues" evidence="13">
    <location>
        <begin position="652"/>
        <end position="674"/>
    </location>
</feature>
<keyword evidence="4" id="KW-0677">Repeat</keyword>
<evidence type="ECO:0000256" key="3">
    <source>
        <dbReference type="ARBA" id="ARBA00022730"/>
    </source>
</evidence>
<dbReference type="Pfam" id="PF22330">
    <property type="entry name" value="Rib_mS39_PPR"/>
    <property type="match status" value="1"/>
</dbReference>
<evidence type="ECO:0000256" key="4">
    <source>
        <dbReference type="ARBA" id="ARBA00022737"/>
    </source>
</evidence>
<dbReference type="Gene3D" id="1.25.40.10">
    <property type="entry name" value="Tetratricopeptide repeat domain"/>
    <property type="match status" value="1"/>
</dbReference>
<keyword evidence="5" id="KW-0810">Translation regulation</keyword>
<dbReference type="Proteomes" id="UP001054837">
    <property type="component" value="Unassembled WGS sequence"/>
</dbReference>
<dbReference type="PANTHER" id="PTHR16276:SF1">
    <property type="entry name" value="SMALL RIBOSOMAL SUBUNIT PROTEIN MS39"/>
    <property type="match status" value="1"/>
</dbReference>
<keyword evidence="8" id="KW-0689">Ribosomal protein</keyword>
<evidence type="ECO:0000256" key="7">
    <source>
        <dbReference type="ARBA" id="ARBA00022946"/>
    </source>
</evidence>
<evidence type="ECO:0000256" key="6">
    <source>
        <dbReference type="ARBA" id="ARBA00022884"/>
    </source>
</evidence>
<reference evidence="14 15" key="1">
    <citation type="submission" date="2021-06" db="EMBL/GenBank/DDBJ databases">
        <title>Caerostris darwini draft genome.</title>
        <authorList>
            <person name="Kono N."/>
            <person name="Arakawa K."/>
        </authorList>
    </citation>
    <scope>NUCLEOTIDE SEQUENCE [LARGE SCALE GENOMIC DNA]</scope>
</reference>
<evidence type="ECO:0000256" key="5">
    <source>
        <dbReference type="ARBA" id="ARBA00022845"/>
    </source>
</evidence>
<name>A0AAV4W662_9ARAC</name>
<dbReference type="GO" id="GO:0043024">
    <property type="term" value="F:ribosomal small subunit binding"/>
    <property type="evidence" value="ECO:0007669"/>
    <property type="project" value="InterPro"/>
</dbReference>
<evidence type="ECO:0000256" key="2">
    <source>
        <dbReference type="ARBA" id="ARBA00008551"/>
    </source>
</evidence>
<comment type="caution">
    <text evidence="14">The sequence shown here is derived from an EMBL/GenBank/DDBJ whole genome shotgun (WGS) entry which is preliminary data.</text>
</comment>
<comment type="subcellular location">
    <subcellularLocation>
        <location evidence="1">Mitochondrion</location>
    </subcellularLocation>
</comment>
<dbReference type="PROSITE" id="PS51375">
    <property type="entry name" value="PPR"/>
    <property type="match status" value="1"/>
</dbReference>
<feature type="repeat" description="PPR" evidence="12">
    <location>
        <begin position="227"/>
        <end position="261"/>
    </location>
</feature>
<dbReference type="GO" id="GO:0005739">
    <property type="term" value="C:mitochondrion"/>
    <property type="evidence" value="ECO:0007669"/>
    <property type="project" value="UniProtKB-SubCell"/>
</dbReference>
<dbReference type="InterPro" id="IPR037387">
    <property type="entry name" value="PTCD3"/>
</dbReference>
<evidence type="ECO:0000313" key="15">
    <source>
        <dbReference type="Proteomes" id="UP001054837"/>
    </source>
</evidence>
<evidence type="ECO:0000256" key="10">
    <source>
        <dbReference type="ARBA" id="ARBA00023274"/>
    </source>
</evidence>
<sequence length="680" mass="79032">MAACRRIACLAKRKQIYIFKHHAFYSTSTQLKPETGTKEIVIPYRIERSPTDILKALASTVHKDHTASHYKYEDDPYFIPSNNIGKRTFALAKESGRKAARYFLENYPEVFKCNKSIPHIKAFDPPVIYTEENVTSVEALKDCINDCHVENSITVYNILKEKGIAVSQEMKQDLLELLCFYNCKQPIGEELYEERFFKLNIRQDRRRENKWNAKGMAEQLFNEMEKDNRAYSAMIAGASKFYDEERALALYEEMRQKGLPGTKEAYNSLISVCYLFKEGHESRWEFAYQLLQTMNENRLTPDINTMNAVLELLTHCFKWKKSMQLALRVLAEMRKLKIEPSLGSYYYMLLLFCNQNLQNADILYEFMSQIEGKEFEIRHPADIEFFSTAIELCMKGTGDKELGYRIHNLLEFKNNSKFLGNSLLESRYFKNFFKLLCKTEDVDKLMEFYNKYVPNTYIPEPSVMLNIIEAIHLSGSYTYLPKMCSDVSFFEQSERPDILSTLVEAAGCMKHDPKIQTDLINMVWNLYEKINVRLLRRSLFQWTGAVLADILKTFLNGGDLEKAWAVVKQLKDDELQITGYPDIKCLLKFCELCLEKEDYEKLTFCIKYAVKSTYPNFRDDAKTLADGMFEEGKISEKQRPQVDAIFHSYSSLDEDSESSSSSSDDDSSSSDEETDKQNLK</sequence>
<organism evidence="14 15">
    <name type="scientific">Caerostris darwini</name>
    <dbReference type="NCBI Taxonomy" id="1538125"/>
    <lineage>
        <taxon>Eukaryota</taxon>
        <taxon>Metazoa</taxon>
        <taxon>Ecdysozoa</taxon>
        <taxon>Arthropoda</taxon>
        <taxon>Chelicerata</taxon>
        <taxon>Arachnida</taxon>
        <taxon>Araneae</taxon>
        <taxon>Araneomorphae</taxon>
        <taxon>Entelegynae</taxon>
        <taxon>Araneoidea</taxon>
        <taxon>Araneidae</taxon>
        <taxon>Caerostris</taxon>
    </lineage>
</organism>
<dbReference type="GO" id="GO:1990904">
    <property type="term" value="C:ribonucleoprotein complex"/>
    <property type="evidence" value="ECO:0007669"/>
    <property type="project" value="UniProtKB-KW"/>
</dbReference>
<protein>
    <recommendedName>
        <fullName evidence="11">Small ribosomal subunit protein mS39</fullName>
    </recommendedName>
</protein>
<dbReference type="GO" id="GO:0005840">
    <property type="term" value="C:ribosome"/>
    <property type="evidence" value="ECO:0007669"/>
    <property type="project" value="UniProtKB-KW"/>
</dbReference>
<evidence type="ECO:0000256" key="13">
    <source>
        <dbReference type="SAM" id="MobiDB-lite"/>
    </source>
</evidence>
<evidence type="ECO:0000256" key="12">
    <source>
        <dbReference type="PROSITE-ProRule" id="PRU00708"/>
    </source>
</evidence>
<dbReference type="InterPro" id="IPR011990">
    <property type="entry name" value="TPR-like_helical_dom_sf"/>
</dbReference>
<dbReference type="InterPro" id="IPR002885">
    <property type="entry name" value="PPR_rpt"/>
</dbReference>
<dbReference type="GO" id="GO:0006417">
    <property type="term" value="P:regulation of translation"/>
    <property type="evidence" value="ECO:0007669"/>
    <property type="project" value="UniProtKB-KW"/>
</dbReference>
<keyword evidence="9" id="KW-0496">Mitochondrion</keyword>
<evidence type="ECO:0000256" key="1">
    <source>
        <dbReference type="ARBA" id="ARBA00004173"/>
    </source>
</evidence>
<evidence type="ECO:0000256" key="8">
    <source>
        <dbReference type="ARBA" id="ARBA00022980"/>
    </source>
</evidence>
<keyword evidence="7" id="KW-0809">Transit peptide</keyword>
<evidence type="ECO:0000256" key="11">
    <source>
        <dbReference type="ARBA" id="ARBA00035134"/>
    </source>
</evidence>
<accession>A0AAV4W662</accession>
<evidence type="ECO:0000313" key="14">
    <source>
        <dbReference type="EMBL" id="GIY78246.1"/>
    </source>
</evidence>
<keyword evidence="10" id="KW-0687">Ribonucleoprotein</keyword>
<dbReference type="EMBL" id="BPLQ01014217">
    <property type="protein sequence ID" value="GIY78246.1"/>
    <property type="molecule type" value="Genomic_DNA"/>
</dbReference>
<keyword evidence="6" id="KW-0694">RNA-binding</keyword>
<keyword evidence="15" id="KW-1185">Reference proteome</keyword>
<gene>
    <name evidence="14" type="primary">CG4679</name>
    <name evidence="14" type="ORF">CDAR_223261</name>
</gene>
<comment type="similarity">
    <text evidence="2">Belongs to the mitochondrion-specific ribosomal protein mS39 family.</text>
</comment>
<dbReference type="PANTHER" id="PTHR16276">
    <property type="entry name" value="PENTATRICOPEPTIDE REPEAT DOMAIN-CONTAINING PROTEIN 3"/>
    <property type="match status" value="1"/>
</dbReference>
<keyword evidence="3" id="KW-0699">rRNA-binding</keyword>
<dbReference type="GO" id="GO:0019843">
    <property type="term" value="F:rRNA binding"/>
    <property type="evidence" value="ECO:0007669"/>
    <property type="project" value="UniProtKB-KW"/>
</dbReference>
<evidence type="ECO:0000256" key="9">
    <source>
        <dbReference type="ARBA" id="ARBA00023128"/>
    </source>
</evidence>
<proteinExistence type="inferred from homology"/>
<dbReference type="Pfam" id="PF13812">
    <property type="entry name" value="PPR_3"/>
    <property type="match status" value="1"/>
</dbReference>